<evidence type="ECO:0000313" key="2">
    <source>
        <dbReference type="Proteomes" id="UP000306192"/>
    </source>
</evidence>
<sequence>MTNETERLNELGYFWDEALPEIVEQIDWSAITTDQWAVISNALNEHISNARDFMPPTPTSRDLYEMDEKPKRAALESEIERLRAENEAYRNSVMQRRGTSDVYVENGKVMYR</sequence>
<name>A0A4T2BBA6_9MICO</name>
<organism evidence="1 2">
    <name type="scientific">Subtercola vilae</name>
    <dbReference type="NCBI Taxonomy" id="2056433"/>
    <lineage>
        <taxon>Bacteria</taxon>
        <taxon>Bacillati</taxon>
        <taxon>Actinomycetota</taxon>
        <taxon>Actinomycetes</taxon>
        <taxon>Micrococcales</taxon>
        <taxon>Microbacteriaceae</taxon>
        <taxon>Subtercola</taxon>
    </lineage>
</organism>
<accession>A0A4T2BBA6</accession>
<dbReference type="RefSeq" id="WP_136643874.1">
    <property type="nucleotide sequence ID" value="NZ_QYRT01000102.1"/>
</dbReference>
<proteinExistence type="predicted"/>
<reference evidence="1 2" key="1">
    <citation type="journal article" date="2019" name="Microorganisms">
        <title>Systematic Affiliation and Genome Analysis of Subtercola vilae DB165(T) with Particular Emphasis on Cold Adaptation of an Isolate from a High-Altitude Cold Volcano Lake.</title>
        <authorList>
            <person name="Villalobos A.S."/>
            <person name="Wiese J."/>
            <person name="Imhoff J.F."/>
            <person name="Dorador C."/>
            <person name="Keller A."/>
            <person name="Hentschel U."/>
        </authorList>
    </citation>
    <scope>NUCLEOTIDE SEQUENCE [LARGE SCALE GENOMIC DNA]</scope>
    <source>
        <strain evidence="1 2">DB165</strain>
    </source>
</reference>
<comment type="caution">
    <text evidence="1">The sequence shown here is derived from an EMBL/GenBank/DDBJ whole genome shotgun (WGS) entry which is preliminary data.</text>
</comment>
<keyword evidence="2" id="KW-1185">Reference proteome</keyword>
<gene>
    <name evidence="1" type="ORF">D4765_19095</name>
</gene>
<dbReference type="EMBL" id="QYRT01000102">
    <property type="protein sequence ID" value="TIH26026.1"/>
    <property type="molecule type" value="Genomic_DNA"/>
</dbReference>
<protein>
    <submittedName>
        <fullName evidence="1">Uncharacterized protein</fullName>
    </submittedName>
</protein>
<dbReference type="Proteomes" id="UP000306192">
    <property type="component" value="Unassembled WGS sequence"/>
</dbReference>
<evidence type="ECO:0000313" key="1">
    <source>
        <dbReference type="EMBL" id="TIH26026.1"/>
    </source>
</evidence>
<dbReference type="AlphaFoldDB" id="A0A4T2BBA6"/>
<dbReference type="OrthoDB" id="9859764at2"/>